<feature type="region of interest" description="Disordered" evidence="1">
    <location>
        <begin position="106"/>
        <end position="133"/>
    </location>
</feature>
<dbReference type="RefSeq" id="XP_026620848.1">
    <property type="nucleotide sequence ID" value="XM_026769713.1"/>
</dbReference>
<evidence type="ECO:0000313" key="3">
    <source>
        <dbReference type="Proteomes" id="UP000253729"/>
    </source>
</evidence>
<dbReference type="EMBL" id="KZ852083">
    <property type="protein sequence ID" value="RDH27826.1"/>
    <property type="molecule type" value="Genomic_DNA"/>
</dbReference>
<keyword evidence="3" id="KW-1185">Reference proteome</keyword>
<protein>
    <submittedName>
        <fullName evidence="2">Uncharacterized protein</fullName>
    </submittedName>
</protein>
<evidence type="ECO:0000313" key="2">
    <source>
        <dbReference type="EMBL" id="RDH27826.1"/>
    </source>
</evidence>
<dbReference type="AlphaFoldDB" id="A0A3F3PNB3"/>
<reference evidence="2 3" key="1">
    <citation type="submission" date="2018-07" db="EMBL/GenBank/DDBJ databases">
        <title>The genomes of Aspergillus section Nigri reveals drivers in fungal speciation.</title>
        <authorList>
            <consortium name="DOE Joint Genome Institute"/>
            <person name="Vesth T.C."/>
            <person name="Nybo J."/>
            <person name="Theobald S."/>
            <person name="Brandl J."/>
            <person name="Frisvad J.C."/>
            <person name="Nielsen K.F."/>
            <person name="Lyhne E.K."/>
            <person name="Kogle M.E."/>
            <person name="Kuo A."/>
            <person name="Riley R."/>
            <person name="Clum A."/>
            <person name="Nolan M."/>
            <person name="Lipzen A."/>
            <person name="Salamov A."/>
            <person name="Henrissat B."/>
            <person name="Wiebenga A."/>
            <person name="De vries R.P."/>
            <person name="Grigoriev I.V."/>
            <person name="Mortensen U.H."/>
            <person name="Andersen M.R."/>
            <person name="Baker S.E."/>
        </authorList>
    </citation>
    <scope>NUCLEOTIDE SEQUENCE [LARGE SCALE GENOMIC DNA]</scope>
    <source>
        <strain evidence="2 3">CBS 139.54b</strain>
    </source>
</reference>
<gene>
    <name evidence="2" type="ORF">BDQ94DRAFT_163285</name>
</gene>
<name>A0A3F3PNB3_9EURO</name>
<organism evidence="2 3">
    <name type="scientific">Aspergillus welwitschiae</name>
    <dbReference type="NCBI Taxonomy" id="1341132"/>
    <lineage>
        <taxon>Eukaryota</taxon>
        <taxon>Fungi</taxon>
        <taxon>Dikarya</taxon>
        <taxon>Ascomycota</taxon>
        <taxon>Pezizomycotina</taxon>
        <taxon>Eurotiomycetes</taxon>
        <taxon>Eurotiomycetidae</taxon>
        <taxon>Eurotiales</taxon>
        <taxon>Aspergillaceae</taxon>
        <taxon>Aspergillus</taxon>
        <taxon>Aspergillus subgen. Circumdati</taxon>
    </lineage>
</organism>
<sequence>MLQDLSVEDLEMWTNTISSLHKHNHFPHNDRQAACHLLRLWWVSKISMIRTRVGTIVDTPRFRNDLPLGGNSVGLKSADTIRGIDPIASCQLLLQVEKEMDFQAHRGPLRHRPDPRRARPGQNSQNSPISQLMEGRGIKGVRIKVRPKSVSGDAGSPRVRRDRKKLICVGSPAFAFYLLPSPEFPPPRFIFQWVGMEPIVRRLLPPSLCSNWGPRSTMDPVRGLLGQHRSEKARLPVHNPSIRGYWKFTTPPHDVILFPADSAAIRAIGGQNRR</sequence>
<dbReference type="GeneID" id="38138069"/>
<feature type="compositionally biased region" description="Polar residues" evidence="1">
    <location>
        <begin position="121"/>
        <end position="130"/>
    </location>
</feature>
<evidence type="ECO:0000256" key="1">
    <source>
        <dbReference type="SAM" id="MobiDB-lite"/>
    </source>
</evidence>
<proteinExistence type="predicted"/>
<dbReference type="Proteomes" id="UP000253729">
    <property type="component" value="Unassembled WGS sequence"/>
</dbReference>
<accession>A0A3F3PNB3</accession>